<evidence type="ECO:0000313" key="2">
    <source>
        <dbReference type="Proteomes" id="UP001186974"/>
    </source>
</evidence>
<reference evidence="1" key="1">
    <citation type="submission" date="2024-09" db="EMBL/GenBank/DDBJ databases">
        <title>Black Yeasts Isolated from many extreme environments.</title>
        <authorList>
            <person name="Coleine C."/>
            <person name="Stajich J.E."/>
            <person name="Selbmann L."/>
        </authorList>
    </citation>
    <scope>NUCLEOTIDE SEQUENCE</scope>
    <source>
        <strain evidence="1">CCFEE 5737</strain>
    </source>
</reference>
<accession>A0ACC3DX93</accession>
<organism evidence="1 2">
    <name type="scientific">Coniosporium uncinatum</name>
    <dbReference type="NCBI Taxonomy" id="93489"/>
    <lineage>
        <taxon>Eukaryota</taxon>
        <taxon>Fungi</taxon>
        <taxon>Dikarya</taxon>
        <taxon>Ascomycota</taxon>
        <taxon>Pezizomycotina</taxon>
        <taxon>Dothideomycetes</taxon>
        <taxon>Dothideomycetes incertae sedis</taxon>
        <taxon>Coniosporium</taxon>
    </lineage>
</organism>
<proteinExistence type="predicted"/>
<comment type="caution">
    <text evidence="1">The sequence shown here is derived from an EMBL/GenBank/DDBJ whole genome shotgun (WGS) entry which is preliminary data.</text>
</comment>
<dbReference type="Proteomes" id="UP001186974">
    <property type="component" value="Unassembled WGS sequence"/>
</dbReference>
<evidence type="ECO:0000313" key="1">
    <source>
        <dbReference type="EMBL" id="KAK3081456.1"/>
    </source>
</evidence>
<sequence length="61" mass="6952">MNFIAQTSSAILVPQVYHYKEHVDSQGPPFIAMQYVKGEPLSVAWRKYSEGQKEKIGLKAR</sequence>
<gene>
    <name evidence="1" type="ORF">LTS18_006540</name>
</gene>
<protein>
    <submittedName>
        <fullName evidence="1">Uncharacterized protein</fullName>
    </submittedName>
</protein>
<dbReference type="EMBL" id="JAWDJW010000159">
    <property type="protein sequence ID" value="KAK3081456.1"/>
    <property type="molecule type" value="Genomic_DNA"/>
</dbReference>
<keyword evidence="2" id="KW-1185">Reference proteome</keyword>
<name>A0ACC3DX93_9PEZI</name>